<dbReference type="AlphaFoldDB" id="A0A844ZFK5"/>
<protein>
    <submittedName>
        <fullName evidence="1">Uncharacterized protein</fullName>
    </submittedName>
</protein>
<dbReference type="EMBL" id="WTYW01000003">
    <property type="protein sequence ID" value="MXO86645.1"/>
    <property type="molecule type" value="Genomic_DNA"/>
</dbReference>
<sequence>MTEGERELAEMLEGRVPGEPQSCVRTFASRGFEVIDKTALVIREGGTIWVNFTRNPRSLDENDYLVIRKFGTSPNRLCRLDNVTTRDRGSNFYSGNVFLEDFIPYREVEETEFDG</sequence>
<reference evidence="1 2" key="1">
    <citation type="submission" date="2019-12" db="EMBL/GenBank/DDBJ databases">
        <title>Genomic-based taxomic classification of the family Erythrobacteraceae.</title>
        <authorList>
            <person name="Xu L."/>
        </authorList>
    </citation>
    <scope>NUCLEOTIDE SEQUENCE [LARGE SCALE GENOMIC DNA]</scope>
    <source>
        <strain evidence="1 2">MCCC 1A09962</strain>
    </source>
</reference>
<keyword evidence="2" id="KW-1185">Reference proteome</keyword>
<proteinExistence type="predicted"/>
<organism evidence="1 2">
    <name type="scientific">Parapontixanthobacter aurantiacus</name>
    <dbReference type="NCBI Taxonomy" id="1463599"/>
    <lineage>
        <taxon>Bacteria</taxon>
        <taxon>Pseudomonadati</taxon>
        <taxon>Pseudomonadota</taxon>
        <taxon>Alphaproteobacteria</taxon>
        <taxon>Sphingomonadales</taxon>
        <taxon>Erythrobacteraceae</taxon>
        <taxon>Parapontixanthobacter</taxon>
    </lineage>
</organism>
<gene>
    <name evidence="1" type="ORF">GRI38_11475</name>
</gene>
<name>A0A844ZFK5_9SPHN</name>
<comment type="caution">
    <text evidence="1">The sequence shown here is derived from an EMBL/GenBank/DDBJ whole genome shotgun (WGS) entry which is preliminary data.</text>
</comment>
<evidence type="ECO:0000313" key="2">
    <source>
        <dbReference type="Proteomes" id="UP000433104"/>
    </source>
</evidence>
<evidence type="ECO:0000313" key="1">
    <source>
        <dbReference type="EMBL" id="MXO86645.1"/>
    </source>
</evidence>
<accession>A0A844ZFK5</accession>
<dbReference type="OrthoDB" id="5956991at2"/>
<dbReference type="Proteomes" id="UP000433104">
    <property type="component" value="Unassembled WGS sequence"/>
</dbReference>